<feature type="transmembrane region" description="Helical" evidence="8">
    <location>
        <begin position="144"/>
        <end position="167"/>
    </location>
</feature>
<dbReference type="InterPro" id="IPR035906">
    <property type="entry name" value="MetI-like_sf"/>
</dbReference>
<dbReference type="PANTHER" id="PTHR43357">
    <property type="entry name" value="INNER MEMBRANE ABC TRANSPORTER PERMEASE PROTEIN YDCV"/>
    <property type="match status" value="1"/>
</dbReference>
<gene>
    <name evidence="10" type="ORF">DEM27_21330</name>
</gene>
<dbReference type="GO" id="GO:0005886">
    <property type="term" value="C:plasma membrane"/>
    <property type="evidence" value="ECO:0007669"/>
    <property type="project" value="UniProtKB-SubCell"/>
</dbReference>
<evidence type="ECO:0000256" key="3">
    <source>
        <dbReference type="ARBA" id="ARBA00022475"/>
    </source>
</evidence>
<evidence type="ECO:0000256" key="1">
    <source>
        <dbReference type="ARBA" id="ARBA00004429"/>
    </source>
</evidence>
<evidence type="ECO:0000256" key="6">
    <source>
        <dbReference type="ARBA" id="ARBA00022989"/>
    </source>
</evidence>
<reference evidence="10 11" key="1">
    <citation type="submission" date="2018-05" db="EMBL/GenBank/DDBJ databases">
        <title>The draft genome of strain NS-104.</title>
        <authorList>
            <person name="Hang P."/>
            <person name="Jiang J."/>
        </authorList>
    </citation>
    <scope>NUCLEOTIDE SEQUENCE [LARGE SCALE GENOMIC DNA]</scope>
    <source>
        <strain evidence="10 11">NS-104</strain>
    </source>
</reference>
<keyword evidence="7 8" id="KW-0472">Membrane</keyword>
<dbReference type="GO" id="GO:0055085">
    <property type="term" value="P:transmembrane transport"/>
    <property type="evidence" value="ECO:0007669"/>
    <property type="project" value="InterPro"/>
</dbReference>
<dbReference type="PROSITE" id="PS50928">
    <property type="entry name" value="ABC_TM1"/>
    <property type="match status" value="1"/>
</dbReference>
<evidence type="ECO:0000256" key="8">
    <source>
        <dbReference type="RuleBase" id="RU363032"/>
    </source>
</evidence>
<feature type="transmembrane region" description="Helical" evidence="8">
    <location>
        <begin position="20"/>
        <end position="45"/>
    </location>
</feature>
<feature type="transmembrane region" description="Helical" evidence="8">
    <location>
        <begin position="246"/>
        <end position="267"/>
    </location>
</feature>
<feature type="domain" description="ABC transmembrane type-1" evidence="9">
    <location>
        <begin position="76"/>
        <end position="264"/>
    </location>
</feature>
<dbReference type="CDD" id="cd06261">
    <property type="entry name" value="TM_PBP2"/>
    <property type="match status" value="1"/>
</dbReference>
<evidence type="ECO:0000313" key="11">
    <source>
        <dbReference type="Proteomes" id="UP000245252"/>
    </source>
</evidence>
<comment type="subcellular location">
    <subcellularLocation>
        <location evidence="1">Cell inner membrane</location>
        <topology evidence="1">Multi-pass membrane protein</topology>
    </subcellularLocation>
    <subcellularLocation>
        <location evidence="8">Cell membrane</location>
        <topology evidence="8">Multi-pass membrane protein</topology>
    </subcellularLocation>
</comment>
<evidence type="ECO:0000256" key="2">
    <source>
        <dbReference type="ARBA" id="ARBA00022448"/>
    </source>
</evidence>
<comment type="similarity">
    <text evidence="8">Belongs to the binding-protein-dependent transport system permease family.</text>
</comment>
<dbReference type="AlphaFoldDB" id="A0A2U2DLT2"/>
<organism evidence="10 11">
    <name type="scientific">Metarhizobium album</name>
    <dbReference type="NCBI Taxonomy" id="2182425"/>
    <lineage>
        <taxon>Bacteria</taxon>
        <taxon>Pseudomonadati</taxon>
        <taxon>Pseudomonadota</taxon>
        <taxon>Alphaproteobacteria</taxon>
        <taxon>Hyphomicrobiales</taxon>
        <taxon>Rhizobiaceae</taxon>
        <taxon>Metarhizobium</taxon>
    </lineage>
</organism>
<evidence type="ECO:0000256" key="4">
    <source>
        <dbReference type="ARBA" id="ARBA00022519"/>
    </source>
</evidence>
<dbReference type="Gene3D" id="1.10.3720.10">
    <property type="entry name" value="MetI-like"/>
    <property type="match status" value="1"/>
</dbReference>
<accession>A0A2U2DLT2</accession>
<keyword evidence="5 8" id="KW-0812">Transmembrane</keyword>
<dbReference type="InterPro" id="IPR000515">
    <property type="entry name" value="MetI-like"/>
</dbReference>
<keyword evidence="3" id="KW-1003">Cell membrane</keyword>
<dbReference type="Pfam" id="PF00528">
    <property type="entry name" value="BPD_transp_1"/>
    <property type="match status" value="1"/>
</dbReference>
<feature type="transmembrane region" description="Helical" evidence="8">
    <location>
        <begin position="204"/>
        <end position="226"/>
    </location>
</feature>
<keyword evidence="2 8" id="KW-0813">Transport</keyword>
<protein>
    <submittedName>
        <fullName evidence="10">ABC transporter permease</fullName>
    </submittedName>
</protein>
<keyword evidence="11" id="KW-1185">Reference proteome</keyword>
<evidence type="ECO:0000256" key="5">
    <source>
        <dbReference type="ARBA" id="ARBA00022692"/>
    </source>
</evidence>
<dbReference type="OrthoDB" id="9815533at2"/>
<comment type="caution">
    <text evidence="10">The sequence shown here is derived from an EMBL/GenBank/DDBJ whole genome shotgun (WGS) entry which is preliminary data.</text>
</comment>
<dbReference type="SUPFAM" id="SSF161098">
    <property type="entry name" value="MetI-like"/>
    <property type="match status" value="1"/>
</dbReference>
<evidence type="ECO:0000259" key="9">
    <source>
        <dbReference type="PROSITE" id="PS50928"/>
    </source>
</evidence>
<sequence>MCLMLRSPATSTQITHGDRLWLYILVGLILAFLIVPCLIVIPMSFSESQYLEFPPRALSLRWYDAFFSSPEWRQSAVVSFQVAGATTVLATIFGTLASYGLFKSANPFNLVIRSVLILSMMVPLIFVAIGVFFVFAKLGMNNTLIGLILAHTTLAIPFVMIAVTNGLKGFDLNQERAARSLGASPARAFFTVTMPQIRVSIFSGMLFAFITSFDEVIVSIFVSSGANSTLTKRMFANIRDQVDPTVAAISSILVVASIVILVGAQFVKKSKPRTAG</sequence>
<keyword evidence="4" id="KW-0997">Cell inner membrane</keyword>
<keyword evidence="6 8" id="KW-1133">Transmembrane helix</keyword>
<feature type="transmembrane region" description="Helical" evidence="8">
    <location>
        <begin position="114"/>
        <end position="138"/>
    </location>
</feature>
<evidence type="ECO:0000256" key="7">
    <source>
        <dbReference type="ARBA" id="ARBA00023136"/>
    </source>
</evidence>
<dbReference type="EMBL" id="QFBC01000011">
    <property type="protein sequence ID" value="PWE54249.1"/>
    <property type="molecule type" value="Genomic_DNA"/>
</dbReference>
<dbReference type="PANTHER" id="PTHR43357:SF4">
    <property type="entry name" value="INNER MEMBRANE ABC TRANSPORTER PERMEASE PROTEIN YDCV"/>
    <property type="match status" value="1"/>
</dbReference>
<proteinExistence type="inferred from homology"/>
<evidence type="ECO:0000313" key="10">
    <source>
        <dbReference type="EMBL" id="PWE54249.1"/>
    </source>
</evidence>
<dbReference type="Proteomes" id="UP000245252">
    <property type="component" value="Unassembled WGS sequence"/>
</dbReference>
<name>A0A2U2DLT2_9HYPH</name>
<feature type="transmembrane region" description="Helical" evidence="8">
    <location>
        <begin position="78"/>
        <end position="102"/>
    </location>
</feature>